<organism evidence="3 4">
    <name type="scientific">Oleomonas cavernae</name>
    <dbReference type="NCBI Taxonomy" id="2320859"/>
    <lineage>
        <taxon>Bacteria</taxon>
        <taxon>Pseudomonadati</taxon>
        <taxon>Pseudomonadota</taxon>
        <taxon>Alphaproteobacteria</taxon>
        <taxon>Acetobacterales</taxon>
        <taxon>Acetobacteraceae</taxon>
        <taxon>Oleomonas</taxon>
    </lineage>
</organism>
<accession>A0A418WFI4</accession>
<sequence>MGAEVELKLGIAAEDLPRLRRLGLLFRGGLVPAATKHLKTTYFDTPDRILAASRITLRVREDGDRRLHCIKLPVESLAGLATRREWEVESADTTPNFAAFVPGTVDSLLDLEKLTAAGIEPVFVTDFRRSVRLMPLGDDGVVEIAIDEGTIRAAGGAEAPISELEFELKSGSAAALFDLALAVTEQVPARIIVEAKGERGARLAAAEPPPAVKAPKLALGRGQSVSDAFARIVQDCVGQWLANVEAVLDGSDAEGVHQMRVALRRLRSAFRLFRRVLGPEPATMLSNEVKWLAGSLGPARDWDVFIGDVAGPVFEALGPDGRFERILELARSEQGLGYGVARAAIEEPRHTRLALTLGRFAAGRGWQAGGKGEILDGPVETFAAGMLDAHFKRVRQKGRHIMRLDAEALHGLRIEIKRLRYALEFFGSLFDGREVKHFHEGLAGLQDFLGNLNDLTVAHRLIGSLGRADAGRAYAEGVLAGFHGASLDRKRAKLREQWAAVLAQEPFWRE</sequence>
<dbReference type="GO" id="GO:0046872">
    <property type="term" value="F:metal ion binding"/>
    <property type="evidence" value="ECO:0007669"/>
    <property type="project" value="TreeGrafter"/>
</dbReference>
<dbReference type="EMBL" id="QYUK01000011">
    <property type="protein sequence ID" value="RJF88752.1"/>
    <property type="molecule type" value="Genomic_DNA"/>
</dbReference>
<dbReference type="CDD" id="cd07756">
    <property type="entry name" value="CYTH-like_Pase_CHAD"/>
    <property type="match status" value="1"/>
</dbReference>
<dbReference type="PANTHER" id="PTHR39569">
    <property type="entry name" value="INORGANIC TRIPHOSPHATASE"/>
    <property type="match status" value="1"/>
</dbReference>
<feature type="domain" description="CHAD" evidence="2">
    <location>
        <begin position="222"/>
        <end position="507"/>
    </location>
</feature>
<dbReference type="AlphaFoldDB" id="A0A418WFI4"/>
<gene>
    <name evidence="3" type="ORF">D3874_18615</name>
</gene>
<feature type="domain" description="CYTH" evidence="1">
    <location>
        <begin position="2"/>
        <end position="207"/>
    </location>
</feature>
<reference evidence="3 4" key="1">
    <citation type="submission" date="2018-09" db="EMBL/GenBank/DDBJ databases">
        <authorList>
            <person name="Zhu H."/>
        </authorList>
    </citation>
    <scope>NUCLEOTIDE SEQUENCE [LARGE SCALE GENOMIC DNA]</scope>
    <source>
        <strain evidence="3 4">K1W22B-8</strain>
    </source>
</reference>
<dbReference type="InterPro" id="IPR007899">
    <property type="entry name" value="CHAD_dom"/>
</dbReference>
<dbReference type="Pfam" id="PF05235">
    <property type="entry name" value="CHAD"/>
    <property type="match status" value="1"/>
</dbReference>
<keyword evidence="4" id="KW-1185">Reference proteome</keyword>
<dbReference type="PROSITE" id="PS51707">
    <property type="entry name" value="CYTH"/>
    <property type="match status" value="1"/>
</dbReference>
<dbReference type="Gene3D" id="1.40.20.10">
    <property type="entry name" value="CHAD domain"/>
    <property type="match status" value="1"/>
</dbReference>
<dbReference type="InterPro" id="IPR038186">
    <property type="entry name" value="CHAD_dom_sf"/>
</dbReference>
<proteinExistence type="predicted"/>
<dbReference type="PANTHER" id="PTHR39569:SF1">
    <property type="entry name" value="INORGANIC TRIPHOSPHATASE"/>
    <property type="match status" value="1"/>
</dbReference>
<comment type="caution">
    <text evidence="3">The sequence shown here is derived from an EMBL/GenBank/DDBJ whole genome shotgun (WGS) entry which is preliminary data.</text>
</comment>
<dbReference type="InterPro" id="IPR023577">
    <property type="entry name" value="CYTH_domain"/>
</dbReference>
<dbReference type="InterPro" id="IPR039013">
    <property type="entry name" value="YgiF"/>
</dbReference>
<evidence type="ECO:0000313" key="4">
    <source>
        <dbReference type="Proteomes" id="UP000284605"/>
    </source>
</evidence>
<evidence type="ECO:0000259" key="1">
    <source>
        <dbReference type="PROSITE" id="PS51707"/>
    </source>
</evidence>
<dbReference type="RefSeq" id="WP_119779536.1">
    <property type="nucleotide sequence ID" value="NZ_QYUK01000011.1"/>
</dbReference>
<dbReference type="SMART" id="SM00880">
    <property type="entry name" value="CHAD"/>
    <property type="match status" value="1"/>
</dbReference>
<evidence type="ECO:0000313" key="3">
    <source>
        <dbReference type="EMBL" id="RJF88752.1"/>
    </source>
</evidence>
<dbReference type="Pfam" id="PF01928">
    <property type="entry name" value="CYTH"/>
    <property type="match status" value="1"/>
</dbReference>
<evidence type="ECO:0000259" key="2">
    <source>
        <dbReference type="PROSITE" id="PS51708"/>
    </source>
</evidence>
<dbReference type="InterPro" id="IPR033469">
    <property type="entry name" value="CYTH-like_dom_sf"/>
</dbReference>
<dbReference type="GO" id="GO:0050355">
    <property type="term" value="F:inorganic triphosphate phosphatase activity"/>
    <property type="evidence" value="ECO:0007669"/>
    <property type="project" value="InterPro"/>
</dbReference>
<name>A0A418WFI4_9PROT</name>
<dbReference type="PROSITE" id="PS51708">
    <property type="entry name" value="CHAD"/>
    <property type="match status" value="1"/>
</dbReference>
<dbReference type="SUPFAM" id="SSF55154">
    <property type="entry name" value="CYTH-like phosphatases"/>
    <property type="match status" value="1"/>
</dbReference>
<dbReference type="SMART" id="SM01118">
    <property type="entry name" value="CYTH"/>
    <property type="match status" value="1"/>
</dbReference>
<dbReference type="Proteomes" id="UP000284605">
    <property type="component" value="Unassembled WGS sequence"/>
</dbReference>
<dbReference type="OrthoDB" id="9777271at2"/>
<dbReference type="Gene3D" id="2.40.320.10">
    <property type="entry name" value="Hypothetical Protein Pfu-838710-001"/>
    <property type="match status" value="1"/>
</dbReference>
<protein>
    <submittedName>
        <fullName evidence="3">CHAD domain-containing protein</fullName>
    </submittedName>
</protein>